<dbReference type="EnsemblPlants" id="Ma08_t18140.1">
    <property type="protein sequence ID" value="Ma08_p18140.1"/>
    <property type="gene ID" value="Ma08_g18140"/>
</dbReference>
<evidence type="ECO:0000313" key="2">
    <source>
        <dbReference type="EnsemblPlants" id="Ma08_p18140.1"/>
    </source>
</evidence>
<proteinExistence type="predicted"/>
<sequence>MPPQDGAHVKDTNLGSMQRIVYEPEAS</sequence>
<feature type="region of interest" description="Disordered" evidence="1">
    <location>
        <begin position="1"/>
        <end position="27"/>
    </location>
</feature>
<dbReference type="Proteomes" id="UP000012960">
    <property type="component" value="Unplaced"/>
</dbReference>
<dbReference type="InParanoid" id="A0A804K7Y7"/>
<evidence type="ECO:0000313" key="3">
    <source>
        <dbReference type="Proteomes" id="UP000012960"/>
    </source>
</evidence>
<dbReference type="Gramene" id="Ma08_t18140.1">
    <property type="protein sequence ID" value="Ma08_p18140.1"/>
    <property type="gene ID" value="Ma08_g18140"/>
</dbReference>
<keyword evidence="3" id="KW-1185">Reference proteome</keyword>
<accession>A0A804K7Y7</accession>
<organism evidence="2 3">
    <name type="scientific">Musa acuminata subsp. malaccensis</name>
    <name type="common">Wild banana</name>
    <name type="synonym">Musa malaccensis</name>
    <dbReference type="NCBI Taxonomy" id="214687"/>
    <lineage>
        <taxon>Eukaryota</taxon>
        <taxon>Viridiplantae</taxon>
        <taxon>Streptophyta</taxon>
        <taxon>Embryophyta</taxon>
        <taxon>Tracheophyta</taxon>
        <taxon>Spermatophyta</taxon>
        <taxon>Magnoliopsida</taxon>
        <taxon>Liliopsida</taxon>
        <taxon>Zingiberales</taxon>
        <taxon>Musaceae</taxon>
        <taxon>Musa</taxon>
    </lineage>
</organism>
<dbReference type="AlphaFoldDB" id="A0A804K7Y7"/>
<evidence type="ECO:0000256" key="1">
    <source>
        <dbReference type="SAM" id="MobiDB-lite"/>
    </source>
</evidence>
<reference evidence="2" key="1">
    <citation type="submission" date="2021-05" db="UniProtKB">
        <authorList>
            <consortium name="EnsemblPlants"/>
        </authorList>
    </citation>
    <scope>IDENTIFICATION</scope>
    <source>
        <strain evidence="2">subsp. malaccensis</strain>
    </source>
</reference>
<protein>
    <submittedName>
        <fullName evidence="2">Uncharacterized protein</fullName>
    </submittedName>
</protein>
<name>A0A804K7Y7_MUSAM</name>